<evidence type="ECO:0000313" key="5">
    <source>
        <dbReference type="Proteomes" id="UP000786811"/>
    </source>
</evidence>
<feature type="compositionally biased region" description="Basic and acidic residues" evidence="2">
    <location>
        <begin position="260"/>
        <end position="278"/>
    </location>
</feature>
<proteinExistence type="predicted"/>
<sequence>MTPQAKLARLYQNLRPEYRRYIKRTEFTNVPELLRLAGKFEQLVAQENGQPQTTVRVGDKRPFAKIELGGRDIHALMDTGATASIISPATWTFVQNNGLLTKYDPTPKQGLTLGSHVVQTTGTAWIVISESGRIYTLPFHIIPSYRNDMLLGVDNLSEMGYHLLRKQDTFECHTLDVKCDLETARREIKALLKLDEGTMEPLKISEFQEEVRRLEEVLKNDPHVPTATIIASHDVRRVRLARQRCEKMLELSGSASPDPRQWKGLDKPSEKSTREPKTKRLQRPKISIVENRILPGMIQIVPAPKPYDPTNPGFVWTRPRKQQPPTETVEEEARLLEEIQITTKPETIHSAVHSDLRDKQSPCQGKPLTITTAVTSTVASLPSWA</sequence>
<dbReference type="CDD" id="cd00303">
    <property type="entry name" value="retropepsin_like"/>
    <property type="match status" value="1"/>
</dbReference>
<evidence type="ECO:0000256" key="1">
    <source>
        <dbReference type="ARBA" id="ARBA00022801"/>
    </source>
</evidence>
<dbReference type="SUPFAM" id="SSF50630">
    <property type="entry name" value="Acid proteases"/>
    <property type="match status" value="1"/>
</dbReference>
<dbReference type="EMBL" id="CAJNRD030001120">
    <property type="protein sequence ID" value="CAG5093104.1"/>
    <property type="molecule type" value="Genomic_DNA"/>
</dbReference>
<feature type="domain" description="Retropepsins" evidence="3">
    <location>
        <begin position="59"/>
        <end position="163"/>
    </location>
</feature>
<dbReference type="Pfam" id="PF00077">
    <property type="entry name" value="RVP"/>
    <property type="match status" value="1"/>
</dbReference>
<feature type="region of interest" description="Disordered" evidence="2">
    <location>
        <begin position="250"/>
        <end position="283"/>
    </location>
</feature>
<organism evidence="4 5">
    <name type="scientific">Cotesia congregata</name>
    <name type="common">Parasitoid wasp</name>
    <name type="synonym">Apanteles congregatus</name>
    <dbReference type="NCBI Taxonomy" id="51543"/>
    <lineage>
        <taxon>Eukaryota</taxon>
        <taxon>Metazoa</taxon>
        <taxon>Ecdysozoa</taxon>
        <taxon>Arthropoda</taxon>
        <taxon>Hexapoda</taxon>
        <taxon>Insecta</taxon>
        <taxon>Pterygota</taxon>
        <taxon>Neoptera</taxon>
        <taxon>Endopterygota</taxon>
        <taxon>Hymenoptera</taxon>
        <taxon>Apocrita</taxon>
        <taxon>Ichneumonoidea</taxon>
        <taxon>Braconidae</taxon>
        <taxon>Microgastrinae</taxon>
        <taxon>Cotesia</taxon>
    </lineage>
</organism>
<dbReference type="InterPro" id="IPR021109">
    <property type="entry name" value="Peptidase_aspartic_dom_sf"/>
</dbReference>
<evidence type="ECO:0000313" key="4">
    <source>
        <dbReference type="EMBL" id="CAG5093104.1"/>
    </source>
</evidence>
<comment type="caution">
    <text evidence="4">The sequence shown here is derived from an EMBL/GenBank/DDBJ whole genome shotgun (WGS) entry which is preliminary data.</text>
</comment>
<protein>
    <recommendedName>
        <fullName evidence="3">Retropepsins domain-containing protein</fullName>
    </recommendedName>
</protein>
<dbReference type="Gene3D" id="2.40.70.10">
    <property type="entry name" value="Acid Proteases"/>
    <property type="match status" value="1"/>
</dbReference>
<evidence type="ECO:0000256" key="2">
    <source>
        <dbReference type="SAM" id="MobiDB-lite"/>
    </source>
</evidence>
<dbReference type="AlphaFoldDB" id="A0A8J2HCC0"/>
<dbReference type="OrthoDB" id="8057740at2759"/>
<dbReference type="InterPro" id="IPR018061">
    <property type="entry name" value="Retropepsins"/>
</dbReference>
<name>A0A8J2HCC0_COTCN</name>
<dbReference type="GO" id="GO:0016787">
    <property type="term" value="F:hydrolase activity"/>
    <property type="evidence" value="ECO:0007669"/>
    <property type="project" value="UniProtKB-KW"/>
</dbReference>
<keyword evidence="1" id="KW-0378">Hydrolase</keyword>
<accession>A0A8J2HCC0</accession>
<keyword evidence="5" id="KW-1185">Reference proteome</keyword>
<evidence type="ECO:0000259" key="3">
    <source>
        <dbReference type="Pfam" id="PF00077"/>
    </source>
</evidence>
<gene>
    <name evidence="4" type="ORF">HICCMSTLAB_LOCUS6585</name>
</gene>
<reference evidence="4" key="1">
    <citation type="submission" date="2021-04" db="EMBL/GenBank/DDBJ databases">
        <authorList>
            <person name="Chebbi M.A.C M."/>
        </authorList>
    </citation>
    <scope>NUCLEOTIDE SEQUENCE</scope>
</reference>
<dbReference type="Proteomes" id="UP000786811">
    <property type="component" value="Unassembled WGS sequence"/>
</dbReference>